<dbReference type="Pfam" id="PF00150">
    <property type="entry name" value="Cellulase"/>
    <property type="match status" value="1"/>
</dbReference>
<organism evidence="9 10">
    <name type="scientific">Lacunisphaera limnophila</name>
    <dbReference type="NCBI Taxonomy" id="1838286"/>
    <lineage>
        <taxon>Bacteria</taxon>
        <taxon>Pseudomonadati</taxon>
        <taxon>Verrucomicrobiota</taxon>
        <taxon>Opitutia</taxon>
        <taxon>Opitutales</taxon>
        <taxon>Opitutaceae</taxon>
        <taxon>Lacunisphaera</taxon>
    </lineage>
</organism>
<dbReference type="InterPro" id="IPR050386">
    <property type="entry name" value="Glycosyl_hydrolase_5"/>
</dbReference>
<dbReference type="Proteomes" id="UP000095228">
    <property type="component" value="Chromosome"/>
</dbReference>
<dbReference type="GO" id="GO:0030245">
    <property type="term" value="P:cellulose catabolic process"/>
    <property type="evidence" value="ECO:0007669"/>
    <property type="project" value="UniProtKB-KW"/>
</dbReference>
<dbReference type="KEGG" id="obg:Verru16b_01397"/>
<proteinExistence type="inferred from homology"/>
<evidence type="ECO:0000256" key="2">
    <source>
        <dbReference type="ARBA" id="ARBA00022801"/>
    </source>
</evidence>
<dbReference type="GO" id="GO:0009986">
    <property type="term" value="C:cell surface"/>
    <property type="evidence" value="ECO:0007669"/>
    <property type="project" value="TreeGrafter"/>
</dbReference>
<evidence type="ECO:0000256" key="5">
    <source>
        <dbReference type="ARBA" id="ARBA00023295"/>
    </source>
</evidence>
<dbReference type="STRING" id="1838286.Verru16b_01397"/>
<dbReference type="EC" id="3.2.1.4" evidence="9"/>
<evidence type="ECO:0000256" key="3">
    <source>
        <dbReference type="ARBA" id="ARBA00023001"/>
    </source>
</evidence>
<comment type="similarity">
    <text evidence="1 7">Belongs to the glycosyl hydrolase 5 (cellulase A) family.</text>
</comment>
<dbReference type="GO" id="GO:0008422">
    <property type="term" value="F:beta-glucosidase activity"/>
    <property type="evidence" value="ECO:0007669"/>
    <property type="project" value="TreeGrafter"/>
</dbReference>
<accession>A0A1D8AU01</accession>
<dbReference type="EMBL" id="CP016094">
    <property type="protein sequence ID" value="AOS44336.1"/>
    <property type="molecule type" value="Genomic_DNA"/>
</dbReference>
<evidence type="ECO:0000256" key="1">
    <source>
        <dbReference type="ARBA" id="ARBA00005641"/>
    </source>
</evidence>
<evidence type="ECO:0000259" key="8">
    <source>
        <dbReference type="Pfam" id="PF00150"/>
    </source>
</evidence>
<keyword evidence="2 7" id="KW-0378">Hydrolase</keyword>
<dbReference type="GO" id="GO:0008810">
    <property type="term" value="F:cellulase activity"/>
    <property type="evidence" value="ECO:0007669"/>
    <property type="project" value="UniProtKB-EC"/>
</dbReference>
<name>A0A1D8AU01_9BACT</name>
<gene>
    <name evidence="9" type="ORF">Verru16b_01397</name>
</gene>
<dbReference type="PANTHER" id="PTHR31297">
    <property type="entry name" value="GLUCAN ENDO-1,6-BETA-GLUCOSIDASE B"/>
    <property type="match status" value="1"/>
</dbReference>
<dbReference type="InterPro" id="IPR017853">
    <property type="entry name" value="GH"/>
</dbReference>
<keyword evidence="4" id="KW-0119">Carbohydrate metabolism</keyword>
<reference evidence="9 10" key="1">
    <citation type="submission" date="2016-06" db="EMBL/GenBank/DDBJ databases">
        <title>Three novel species with peptidoglycan cell walls form the new genus Lacunisphaera gen. nov. in the family Opitutaceae of the verrucomicrobial subdivision 4.</title>
        <authorList>
            <person name="Rast P."/>
            <person name="Gloeckner I."/>
            <person name="Jogler M."/>
            <person name="Boedeker C."/>
            <person name="Jeske O."/>
            <person name="Wiegand S."/>
            <person name="Reinhardt R."/>
            <person name="Schumann P."/>
            <person name="Rohde M."/>
            <person name="Spring S."/>
            <person name="Gloeckner F.O."/>
            <person name="Jogler C."/>
        </authorList>
    </citation>
    <scope>NUCLEOTIDE SEQUENCE [LARGE SCALE GENOMIC DNA]</scope>
    <source>
        <strain evidence="9 10">IG16b</strain>
    </source>
</reference>
<sequence>MTALSHAPRRRGFNLPEMFLGPDDLRWADMIRGPRGCFREIDFEWIAGWGFNFVRLPLSYRWWAKVEAPFTIEESGLAPLDAAVEWTQRHGLRLGLCLHHAPGFVINPLPQPDPFDLWQDDEALACFVHHWRTLARRYAGVSAAVLEFNLVNEPVRCTATQYERVVRAAVAAIREVSPKRCIIADGIDAGTTPVPGLTPLGVTQGCRGYWPHEVTHHLAWWAGEPTARPDWPMTLTDGTEANVETLRARFAPWRALAVSGGSVFCGELGAWHRTSHAVFLRWLADLFAVLREFECGWALWNFRGSFGVLDSTRSDVVYEDWHGCPLDRALLNLLQKS</sequence>
<dbReference type="SUPFAM" id="SSF51445">
    <property type="entry name" value="(Trans)glycosidases"/>
    <property type="match status" value="1"/>
</dbReference>
<keyword evidence="6" id="KW-0624">Polysaccharide degradation</keyword>
<keyword evidence="3" id="KW-0136">Cellulose degradation</keyword>
<keyword evidence="5 7" id="KW-0326">Glycosidase</keyword>
<evidence type="ECO:0000256" key="6">
    <source>
        <dbReference type="ARBA" id="ARBA00023326"/>
    </source>
</evidence>
<protein>
    <submittedName>
        <fullName evidence="9">Endoglucanase C307</fullName>
        <ecNumber evidence="9">3.2.1.4</ecNumber>
    </submittedName>
</protein>
<dbReference type="RefSeq" id="WP_083270169.1">
    <property type="nucleotide sequence ID" value="NZ_CP016094.1"/>
</dbReference>
<dbReference type="PANTHER" id="PTHR31297:SF41">
    <property type="entry name" value="ENDOGLUCANASE, PUTATIVE (AFU_ORTHOLOGUE AFUA_5G01830)-RELATED"/>
    <property type="match status" value="1"/>
</dbReference>
<dbReference type="GO" id="GO:0005576">
    <property type="term" value="C:extracellular region"/>
    <property type="evidence" value="ECO:0007669"/>
    <property type="project" value="TreeGrafter"/>
</dbReference>
<dbReference type="OrthoDB" id="9800475at2"/>
<evidence type="ECO:0000313" key="10">
    <source>
        <dbReference type="Proteomes" id="UP000095228"/>
    </source>
</evidence>
<evidence type="ECO:0000313" key="9">
    <source>
        <dbReference type="EMBL" id="AOS44336.1"/>
    </source>
</evidence>
<dbReference type="InterPro" id="IPR001547">
    <property type="entry name" value="Glyco_hydro_5"/>
</dbReference>
<evidence type="ECO:0000256" key="7">
    <source>
        <dbReference type="RuleBase" id="RU361153"/>
    </source>
</evidence>
<evidence type="ECO:0000256" key="4">
    <source>
        <dbReference type="ARBA" id="ARBA00023277"/>
    </source>
</evidence>
<keyword evidence="10" id="KW-1185">Reference proteome</keyword>
<dbReference type="AlphaFoldDB" id="A0A1D8AU01"/>
<feature type="domain" description="Glycoside hydrolase family 5" evidence="8">
    <location>
        <begin position="46"/>
        <end position="301"/>
    </location>
</feature>
<dbReference type="Gene3D" id="3.20.20.80">
    <property type="entry name" value="Glycosidases"/>
    <property type="match status" value="1"/>
</dbReference>